<dbReference type="STRING" id="1121345.SAMN02745217_03744"/>
<sequence>MLKGIIFDMDGVIIDSEPTHAKAAVNTLETLGVSLTLDYPYRFIGSTTEYMLKTMIQDFNLSITIDSLHELYKKALAKLIKEEGYIPIPHVITLIKHLHQKGYALAIASSSTPEEITAVTQALQISSCFSKLVSGATVLHPKPAPDVFIKAVSELNLKAEECIIIEDSCNGVKAACAAAIPVIGYLNPNSGNQDLSQAAILIEGFDEIDAAFLEKAYNRYHNFPVVIAETKRLVIREMSVDDIPALMNIYKNPAVNSFLPQIYKASLDSLDTAIDKHKAYIKNMYHFYEFGLWGVYLKTGRLIGQCGIEPAHIDGEDSIEIGYLIDSKYQDLGYGKEAIEAVLNYSLNCLDIGKITALISPQNISSIEAIKKAGFLYEKNITRDGDMYQKYNHSFL</sequence>
<dbReference type="InterPro" id="IPR036412">
    <property type="entry name" value="HAD-like_sf"/>
</dbReference>
<dbReference type="Gene3D" id="3.40.630.30">
    <property type="match status" value="1"/>
</dbReference>
<dbReference type="CDD" id="cd04301">
    <property type="entry name" value="NAT_SF"/>
    <property type="match status" value="1"/>
</dbReference>
<accession>A0A1M7YJ23</accession>
<dbReference type="InterPro" id="IPR016181">
    <property type="entry name" value="Acyl_CoA_acyltransferase"/>
</dbReference>
<dbReference type="Pfam" id="PF13419">
    <property type="entry name" value="HAD_2"/>
    <property type="match status" value="1"/>
</dbReference>
<evidence type="ECO:0000259" key="1">
    <source>
        <dbReference type="PROSITE" id="PS51186"/>
    </source>
</evidence>
<dbReference type="OrthoDB" id="9798081at2"/>
<dbReference type="Proteomes" id="UP000184612">
    <property type="component" value="Unassembled WGS sequence"/>
</dbReference>
<organism evidence="2 3">
    <name type="scientific">Anaerocolumna xylanovorans DSM 12503</name>
    <dbReference type="NCBI Taxonomy" id="1121345"/>
    <lineage>
        <taxon>Bacteria</taxon>
        <taxon>Bacillati</taxon>
        <taxon>Bacillota</taxon>
        <taxon>Clostridia</taxon>
        <taxon>Lachnospirales</taxon>
        <taxon>Lachnospiraceae</taxon>
        <taxon>Anaerocolumna</taxon>
    </lineage>
</organism>
<dbReference type="NCBIfam" id="TIGR01509">
    <property type="entry name" value="HAD-SF-IA-v3"/>
    <property type="match status" value="1"/>
</dbReference>
<dbReference type="SFLD" id="SFLDG01135">
    <property type="entry name" value="C1.5.6:_HAD__Beta-PGM__Phospha"/>
    <property type="match status" value="1"/>
</dbReference>
<dbReference type="AlphaFoldDB" id="A0A1M7YJ23"/>
<dbReference type="PROSITE" id="PS51186">
    <property type="entry name" value="GNAT"/>
    <property type="match status" value="1"/>
</dbReference>
<evidence type="ECO:0000313" key="3">
    <source>
        <dbReference type="Proteomes" id="UP000184612"/>
    </source>
</evidence>
<dbReference type="PANTHER" id="PTHR18901:SF38">
    <property type="entry name" value="PSEUDOURIDINE-5'-PHOSPHATASE"/>
    <property type="match status" value="1"/>
</dbReference>
<gene>
    <name evidence="2" type="ORF">SAMN02745217_03744</name>
</gene>
<dbReference type="SFLD" id="SFLDS00003">
    <property type="entry name" value="Haloacid_Dehalogenase"/>
    <property type="match status" value="1"/>
</dbReference>
<dbReference type="InterPro" id="IPR000182">
    <property type="entry name" value="GNAT_dom"/>
</dbReference>
<proteinExistence type="predicted"/>
<dbReference type="InterPro" id="IPR023214">
    <property type="entry name" value="HAD_sf"/>
</dbReference>
<dbReference type="SUPFAM" id="SSF56784">
    <property type="entry name" value="HAD-like"/>
    <property type="match status" value="1"/>
</dbReference>
<dbReference type="InterPro" id="IPR023198">
    <property type="entry name" value="PGP-like_dom2"/>
</dbReference>
<name>A0A1M7YJ23_9FIRM</name>
<evidence type="ECO:0000313" key="2">
    <source>
        <dbReference type="EMBL" id="SHO52612.1"/>
    </source>
</evidence>
<dbReference type="PRINTS" id="PR00413">
    <property type="entry name" value="HADHALOGNASE"/>
</dbReference>
<dbReference type="SUPFAM" id="SSF55729">
    <property type="entry name" value="Acyl-CoA N-acyltransferases (Nat)"/>
    <property type="match status" value="1"/>
</dbReference>
<reference evidence="2 3" key="1">
    <citation type="submission" date="2016-12" db="EMBL/GenBank/DDBJ databases">
        <authorList>
            <person name="Song W.-J."/>
            <person name="Kurnit D.M."/>
        </authorList>
    </citation>
    <scope>NUCLEOTIDE SEQUENCE [LARGE SCALE GENOMIC DNA]</scope>
    <source>
        <strain evidence="2 3">DSM 12503</strain>
    </source>
</reference>
<feature type="domain" description="N-acetyltransferase" evidence="1">
    <location>
        <begin position="233"/>
        <end position="396"/>
    </location>
</feature>
<dbReference type="Gene3D" id="3.40.50.1000">
    <property type="entry name" value="HAD superfamily/HAD-like"/>
    <property type="match status" value="1"/>
</dbReference>
<dbReference type="PANTHER" id="PTHR18901">
    <property type="entry name" value="2-DEOXYGLUCOSE-6-PHOSPHATE PHOSPHATASE 2"/>
    <property type="match status" value="1"/>
</dbReference>
<dbReference type="GO" id="GO:0016747">
    <property type="term" value="F:acyltransferase activity, transferring groups other than amino-acyl groups"/>
    <property type="evidence" value="ECO:0007669"/>
    <property type="project" value="InterPro"/>
</dbReference>
<protein>
    <submittedName>
        <fullName evidence="2">Haloacid dehalogenase superfamily, subfamily IA, variant 3 with third motif having DD or ED</fullName>
    </submittedName>
</protein>
<dbReference type="EMBL" id="FRFD01000011">
    <property type="protein sequence ID" value="SHO52612.1"/>
    <property type="molecule type" value="Genomic_DNA"/>
</dbReference>
<keyword evidence="3" id="KW-1185">Reference proteome</keyword>
<dbReference type="InterPro" id="IPR041492">
    <property type="entry name" value="HAD_2"/>
</dbReference>
<dbReference type="SFLD" id="SFLDG01129">
    <property type="entry name" value="C1.5:_HAD__Beta-PGM__Phosphata"/>
    <property type="match status" value="1"/>
</dbReference>
<dbReference type="Gene3D" id="1.10.150.240">
    <property type="entry name" value="Putative phosphatase, domain 2"/>
    <property type="match status" value="1"/>
</dbReference>
<dbReference type="InterPro" id="IPR006439">
    <property type="entry name" value="HAD-SF_hydro_IA"/>
</dbReference>
<dbReference type="Pfam" id="PF13302">
    <property type="entry name" value="Acetyltransf_3"/>
    <property type="match status" value="1"/>
</dbReference>
<dbReference type="RefSeq" id="WP_073590380.1">
    <property type="nucleotide sequence ID" value="NZ_FRFD01000011.1"/>
</dbReference>